<protein>
    <submittedName>
        <fullName evidence="5">Aldehyde dehydrogenase</fullName>
    </submittedName>
</protein>
<accession>A0A9P6CY00</accession>
<gene>
    <name evidence="5" type="ORF">BDN70DRAFT_881908</name>
</gene>
<evidence type="ECO:0000313" key="6">
    <source>
        <dbReference type="Proteomes" id="UP000807469"/>
    </source>
</evidence>
<reference evidence="5" key="1">
    <citation type="submission" date="2020-11" db="EMBL/GenBank/DDBJ databases">
        <authorList>
            <consortium name="DOE Joint Genome Institute"/>
            <person name="Ahrendt S."/>
            <person name="Riley R."/>
            <person name="Andreopoulos W."/>
            <person name="Labutti K."/>
            <person name="Pangilinan J."/>
            <person name="Ruiz-Duenas F.J."/>
            <person name="Barrasa J.M."/>
            <person name="Sanchez-Garcia M."/>
            <person name="Camarero S."/>
            <person name="Miyauchi S."/>
            <person name="Serrano A."/>
            <person name="Linde D."/>
            <person name="Babiker R."/>
            <person name="Drula E."/>
            <person name="Ayuso-Fernandez I."/>
            <person name="Pacheco R."/>
            <person name="Padilla G."/>
            <person name="Ferreira P."/>
            <person name="Barriuso J."/>
            <person name="Kellner H."/>
            <person name="Castanera R."/>
            <person name="Alfaro M."/>
            <person name="Ramirez L."/>
            <person name="Pisabarro A.G."/>
            <person name="Kuo A."/>
            <person name="Tritt A."/>
            <person name="Lipzen A."/>
            <person name="He G."/>
            <person name="Yan M."/>
            <person name="Ng V."/>
            <person name="Cullen D."/>
            <person name="Martin F."/>
            <person name="Rosso M.-N."/>
            <person name="Henrissat B."/>
            <person name="Hibbett D."/>
            <person name="Martinez A.T."/>
            <person name="Grigoriev I.V."/>
        </authorList>
    </citation>
    <scope>NUCLEOTIDE SEQUENCE</scope>
    <source>
        <strain evidence="5">CIRM-BRFM 674</strain>
    </source>
</reference>
<keyword evidence="6" id="KW-1185">Reference proteome</keyword>
<feature type="domain" description="Aldehyde dehydrogenase" evidence="4">
    <location>
        <begin position="13"/>
        <end position="469"/>
    </location>
</feature>
<dbReference type="AlphaFoldDB" id="A0A9P6CY00"/>
<dbReference type="GO" id="GO:0009450">
    <property type="term" value="P:gamma-aminobutyric acid catabolic process"/>
    <property type="evidence" value="ECO:0007669"/>
    <property type="project" value="TreeGrafter"/>
</dbReference>
<name>A0A9P6CY00_9AGAR</name>
<dbReference type="GO" id="GO:0004777">
    <property type="term" value="F:succinate-semialdehyde dehydrogenase (NAD+) activity"/>
    <property type="evidence" value="ECO:0007669"/>
    <property type="project" value="TreeGrafter"/>
</dbReference>
<dbReference type="InterPro" id="IPR016163">
    <property type="entry name" value="Ald_DH_C"/>
</dbReference>
<dbReference type="OrthoDB" id="310895at2759"/>
<keyword evidence="1 3" id="KW-0560">Oxidoreductase</keyword>
<evidence type="ECO:0000256" key="3">
    <source>
        <dbReference type="RuleBase" id="RU003345"/>
    </source>
</evidence>
<dbReference type="Pfam" id="PF00171">
    <property type="entry name" value="Aldedh"/>
    <property type="match status" value="1"/>
</dbReference>
<evidence type="ECO:0000256" key="2">
    <source>
        <dbReference type="PROSITE-ProRule" id="PRU10007"/>
    </source>
</evidence>
<dbReference type="FunFam" id="3.40.605.10:FF:000063">
    <property type="entry name" value="Succinate-semialdehyde dehydrogenase, mitochondrial"/>
    <property type="match status" value="1"/>
</dbReference>
<dbReference type="InterPro" id="IPR016161">
    <property type="entry name" value="Ald_DH/histidinol_DH"/>
</dbReference>
<comment type="similarity">
    <text evidence="3">Belongs to the aldehyde dehydrogenase family.</text>
</comment>
<dbReference type="InterPro" id="IPR029510">
    <property type="entry name" value="Ald_DH_CS_GLU"/>
</dbReference>
<proteinExistence type="inferred from homology"/>
<dbReference type="InterPro" id="IPR016162">
    <property type="entry name" value="Ald_DH_N"/>
</dbReference>
<dbReference type="PROSITE" id="PS00687">
    <property type="entry name" value="ALDEHYDE_DEHYDR_GLU"/>
    <property type="match status" value="1"/>
</dbReference>
<dbReference type="Gene3D" id="3.40.605.10">
    <property type="entry name" value="Aldehyde Dehydrogenase, Chain A, domain 1"/>
    <property type="match status" value="1"/>
</dbReference>
<evidence type="ECO:0000256" key="1">
    <source>
        <dbReference type="ARBA" id="ARBA00023002"/>
    </source>
</evidence>
<evidence type="ECO:0000259" key="4">
    <source>
        <dbReference type="Pfam" id="PF00171"/>
    </source>
</evidence>
<comment type="caution">
    <text evidence="5">The sequence shown here is derived from an EMBL/GenBank/DDBJ whole genome shotgun (WGS) entry which is preliminary data.</text>
</comment>
<dbReference type="InterPro" id="IPR050740">
    <property type="entry name" value="Aldehyde_DH_Superfamily"/>
</dbReference>
<evidence type="ECO:0000313" key="5">
    <source>
        <dbReference type="EMBL" id="KAF9476799.1"/>
    </source>
</evidence>
<dbReference type="Proteomes" id="UP000807469">
    <property type="component" value="Unassembled WGS sequence"/>
</dbReference>
<dbReference type="SUPFAM" id="SSF53720">
    <property type="entry name" value="ALDH-like"/>
    <property type="match status" value="1"/>
</dbReference>
<dbReference type="Gene3D" id="3.40.309.10">
    <property type="entry name" value="Aldehyde Dehydrogenase, Chain A, domain 2"/>
    <property type="match status" value="1"/>
</dbReference>
<dbReference type="PANTHER" id="PTHR43353:SF6">
    <property type="entry name" value="CYTOPLASMIC ALDEHYDE DEHYDROGENASE (EUROFUNG)"/>
    <property type="match status" value="1"/>
</dbReference>
<dbReference type="PANTHER" id="PTHR43353">
    <property type="entry name" value="SUCCINATE-SEMIALDEHYDE DEHYDROGENASE, MITOCHONDRIAL"/>
    <property type="match status" value="1"/>
</dbReference>
<sequence>MTQTTQLYINGNYVPSSSGETFEVLNPFSGQVVGKAASASSADGKAAVDAAAKAFKTWEYSSHNDRRDVLLRAANLLESEKYRNKIVQCMAEEVAAPLYWSMFNVMGSANLLRTQAGVVERLKGEIFPSGTVPGAQVISQRRAMGVIFCIAPWNAPITLTVRAIASPLIAGNTLVLKPSESSPKSQSIIVELFEEAGLPAGVLNFLPMSREGAPALTAEIIGNLLVRNVNFTGSDRVGKIIAMEAAKHLKPCILELGGKAPAVVLNDANITEAAKGLVFGALANSGQICMSTERVIVQSGIAEQLISQVKGLCESIKAGDTTTDRTSQIGALFTESLAENVVGMIKEAQASGAEVILGDTNRKRSVLVPHLIRNVKPGMRVWDRESFGPVMVFAVVDTVDEAVDMANSSEYSLCASLWTSDVFAGQAIAFRIRAGCTSINGPTLHSEPADGLVGLGGASGYGRFHIENFTDRRSIIVHPPGRKYPPPFFT</sequence>
<dbReference type="EMBL" id="MU155281">
    <property type="protein sequence ID" value="KAF9476799.1"/>
    <property type="molecule type" value="Genomic_DNA"/>
</dbReference>
<feature type="active site" evidence="2">
    <location>
        <position position="255"/>
    </location>
</feature>
<organism evidence="5 6">
    <name type="scientific">Pholiota conissans</name>
    <dbReference type="NCBI Taxonomy" id="109636"/>
    <lineage>
        <taxon>Eukaryota</taxon>
        <taxon>Fungi</taxon>
        <taxon>Dikarya</taxon>
        <taxon>Basidiomycota</taxon>
        <taxon>Agaricomycotina</taxon>
        <taxon>Agaricomycetes</taxon>
        <taxon>Agaricomycetidae</taxon>
        <taxon>Agaricales</taxon>
        <taxon>Agaricineae</taxon>
        <taxon>Strophariaceae</taxon>
        <taxon>Pholiota</taxon>
    </lineage>
</organism>
<dbReference type="InterPro" id="IPR015590">
    <property type="entry name" value="Aldehyde_DH_dom"/>
</dbReference>